<reference evidence="1 2" key="1">
    <citation type="submission" date="2016-08" db="EMBL/GenBank/DDBJ databases">
        <authorList>
            <person name="Seilhamer J.J."/>
        </authorList>
    </citation>
    <scope>NUCLEOTIDE SEQUENCE [LARGE SCALE GENOMIC DNA]</scope>
    <source>
        <strain evidence="1 2">A37T2</strain>
    </source>
</reference>
<name>A0A1C3YZ58_9BACT</name>
<evidence type="ECO:0000313" key="2">
    <source>
        <dbReference type="Proteomes" id="UP000242818"/>
    </source>
</evidence>
<keyword evidence="2" id="KW-1185">Reference proteome</keyword>
<dbReference type="AlphaFoldDB" id="A0A1C3YZ58"/>
<dbReference type="Proteomes" id="UP000242818">
    <property type="component" value="Unassembled WGS sequence"/>
</dbReference>
<dbReference type="RefSeq" id="WP_089708043.1">
    <property type="nucleotide sequence ID" value="NZ_FMAR01000001.1"/>
</dbReference>
<accession>A0A1C3YZ58</accession>
<proteinExistence type="predicted"/>
<gene>
    <name evidence="1" type="ORF">GA0116948_101173</name>
</gene>
<dbReference type="OrthoDB" id="669634at2"/>
<evidence type="ECO:0000313" key="1">
    <source>
        <dbReference type="EMBL" id="SCB75437.1"/>
    </source>
</evidence>
<sequence>MNAYPELPLLNYEPTTVPMDDVIAYLDGQDIPREIKRAVYIIFRQESSDGSHGINHNYAGAMADGTRWSSLFDDILAGVVEKKDAKTGKLRLYLAFYNWESCLDFLVSRISSRGIFIGGYARLVAKMEVDTPDHLATAYFRDWVAGDADYKLTAGEKAGFLAMYKDAVAHFS</sequence>
<dbReference type="EMBL" id="FMAR01000001">
    <property type="protein sequence ID" value="SCB75437.1"/>
    <property type="molecule type" value="Genomic_DNA"/>
</dbReference>
<organism evidence="1 2">
    <name type="scientific">Chitinophaga costaii</name>
    <dbReference type="NCBI Taxonomy" id="1335309"/>
    <lineage>
        <taxon>Bacteria</taxon>
        <taxon>Pseudomonadati</taxon>
        <taxon>Bacteroidota</taxon>
        <taxon>Chitinophagia</taxon>
        <taxon>Chitinophagales</taxon>
        <taxon>Chitinophagaceae</taxon>
        <taxon>Chitinophaga</taxon>
    </lineage>
</organism>
<protein>
    <submittedName>
        <fullName evidence="1">Uncharacterized protein</fullName>
    </submittedName>
</protein>